<comment type="caution">
    <text evidence="1">The sequence shown here is derived from an EMBL/GenBank/DDBJ whole genome shotgun (WGS) entry which is preliminary data.</text>
</comment>
<dbReference type="InterPro" id="IPR036390">
    <property type="entry name" value="WH_DNA-bd_sf"/>
</dbReference>
<sequence>MSEMLLSVLLSKAKGISPEAKYVLVRLVECGLVAGPICSGVKELAGRFGISDSQMGAALNSLTAAKVLIRRDLVSGQGRPKRQYELAPGDVEQVGLNDVSKVVHARVIHHLLKHESKALQLSDVAMQQKGPLEGAPLAHVRASRKQGRLSVVNRLLLAVLLCRADRFGVVRDLGRAELSRLTGLSQERLKNRIRTLLDSGLIRAYTPGATGSVIFKKTKSVYYLNLHHPELNCGQRLPILLVSVDRVPTEDNDVDVVDGIFKSGRELRSQLTGEVRKFFKDSHEQGLAPFMRGRLDLYAGYLLSHHWSVLGEGEGEAELAQLIKLDLLGAPDAEDSQRLATYLCDQAGNVARGVRGGWFQGKSALIDGMDFEELDYVLLPMREVAYKSRNDRFYPSRAVLALPPDDVVCAGKLHVVEFGLGNQLKVQVFSSLETVSNAEQYLYGLLTPPEGELSV</sequence>
<name>A0A5N7KGM2_9PSED</name>
<keyword evidence="2" id="KW-1185">Reference proteome</keyword>
<reference evidence="1 2" key="2">
    <citation type="journal article" date="2023" name="Plant Pathol.">
        <title>Dismantling and reorganizing Pseudomonas marginalis sensu#lato.</title>
        <authorList>
            <person name="Sawada H."/>
            <person name="Fujikawa T."/>
            <person name="Satou M."/>
        </authorList>
    </citation>
    <scope>NUCLEOTIDE SEQUENCE [LARGE SCALE GENOMIC DNA]</scope>
    <source>
        <strain evidence="1 2">MAFF 212408</strain>
    </source>
</reference>
<accession>A0A5N7KGM2</accession>
<evidence type="ECO:0000313" key="2">
    <source>
        <dbReference type="Proteomes" id="UP000326112"/>
    </source>
</evidence>
<protein>
    <submittedName>
        <fullName evidence="1">Lrp/AsnC family transcriptional regulator</fullName>
    </submittedName>
</protein>
<proteinExistence type="predicted"/>
<gene>
    <name evidence="1" type="ORF">F0169_04295</name>
</gene>
<dbReference type="Proteomes" id="UP000326112">
    <property type="component" value="Unassembled WGS sequence"/>
</dbReference>
<organism evidence="1 2">
    <name type="scientific">Pseudomonas kitaguniensis</name>
    <dbReference type="NCBI Taxonomy" id="2607908"/>
    <lineage>
        <taxon>Bacteria</taxon>
        <taxon>Pseudomonadati</taxon>
        <taxon>Pseudomonadota</taxon>
        <taxon>Gammaproteobacteria</taxon>
        <taxon>Pseudomonadales</taxon>
        <taxon>Pseudomonadaceae</taxon>
        <taxon>Pseudomonas</taxon>
    </lineage>
</organism>
<dbReference type="EMBL" id="VUAZ01000019">
    <property type="protein sequence ID" value="MPR01364.1"/>
    <property type="molecule type" value="Genomic_DNA"/>
</dbReference>
<evidence type="ECO:0000313" key="1">
    <source>
        <dbReference type="EMBL" id="MPR01364.1"/>
    </source>
</evidence>
<dbReference type="RefSeq" id="WP_152745733.1">
    <property type="nucleotide sequence ID" value="NZ_VUAZ01000019.1"/>
</dbReference>
<dbReference type="SUPFAM" id="SSF46785">
    <property type="entry name" value="Winged helix' DNA-binding domain"/>
    <property type="match status" value="1"/>
</dbReference>
<reference evidence="1 2" key="1">
    <citation type="journal article" date="2020" name="Int. J. Syst. Evol. Microbiol.">
        <title>Pseudomonas kitaguniensis sp. nov., a pathogen causing bacterial rot of Welsh onion in Japan.</title>
        <authorList>
            <person name="Sawada H."/>
            <person name="Fujikawa T."/>
            <person name="Nishiwaki Y."/>
            <person name="Horita H."/>
        </authorList>
    </citation>
    <scope>NUCLEOTIDE SEQUENCE [LARGE SCALE GENOMIC DNA]</scope>
    <source>
        <strain evidence="1 2">MAFF 212408</strain>
    </source>
</reference>